<accession>A0A7L5JLQ3</accession>
<dbReference type="EMBL" id="CP054051">
    <property type="protein sequence ID" value="QKJ26143.1"/>
    <property type="molecule type" value="Genomic_DNA"/>
</dbReference>
<evidence type="ECO:0000313" key="1">
    <source>
        <dbReference type="EMBL" id="QKJ26143.1"/>
    </source>
</evidence>
<organism evidence="1 2">
    <name type="scientific">Aliarcobacter cibarius</name>
    <dbReference type="NCBI Taxonomy" id="255507"/>
    <lineage>
        <taxon>Bacteria</taxon>
        <taxon>Pseudomonadati</taxon>
        <taxon>Campylobacterota</taxon>
        <taxon>Epsilonproteobacteria</taxon>
        <taxon>Campylobacterales</taxon>
        <taxon>Arcobacteraceae</taxon>
        <taxon>Aliarcobacter</taxon>
    </lineage>
</organism>
<sequence length="91" mass="10244">MRPEDILNNAIESIKSGIDKVDDTYESHIREKAIKEVNEKIEEKGLSVEQIQNDDYESMISDLSKDIKADYAKKTAQGLLAFIGLDMLLGI</sequence>
<gene>
    <name evidence="1" type="ORF">ACBT_0158</name>
</gene>
<evidence type="ECO:0000313" key="2">
    <source>
        <dbReference type="Proteomes" id="UP000509513"/>
    </source>
</evidence>
<dbReference type="KEGG" id="acib:ACBT_0158"/>
<dbReference type="RefSeq" id="WP_176325333.1">
    <property type="nucleotide sequence ID" value="NZ_CP054051.1"/>
</dbReference>
<name>A0A7L5JLQ3_9BACT</name>
<dbReference type="AlphaFoldDB" id="A0A7L5JLQ3"/>
<protein>
    <submittedName>
        <fullName evidence="1">Uncharacterized protein</fullName>
    </submittedName>
</protein>
<dbReference type="Proteomes" id="UP000509513">
    <property type="component" value="Chromosome"/>
</dbReference>
<reference evidence="1 2" key="1">
    <citation type="submission" date="2020-05" db="EMBL/GenBank/DDBJ databases">
        <title>Complete genome sequencing of Campylobacter and Arcobacter type strains.</title>
        <authorList>
            <person name="Miller W.G."/>
            <person name="Yee E."/>
        </authorList>
    </citation>
    <scope>NUCLEOTIDE SEQUENCE [LARGE SCALE GENOMIC DNA]</scope>
    <source>
        <strain evidence="1 2">LMG 21996</strain>
    </source>
</reference>
<proteinExistence type="predicted"/>